<keyword evidence="3" id="KW-0732">Signal</keyword>
<dbReference type="SUPFAM" id="SSF52833">
    <property type="entry name" value="Thioredoxin-like"/>
    <property type="match status" value="1"/>
</dbReference>
<evidence type="ECO:0000259" key="4">
    <source>
        <dbReference type="PROSITE" id="PS51352"/>
    </source>
</evidence>
<feature type="chain" id="PRO_5021731873" evidence="3">
    <location>
        <begin position="30"/>
        <end position="1009"/>
    </location>
</feature>
<dbReference type="PROSITE" id="PS00194">
    <property type="entry name" value="THIOREDOXIN_1"/>
    <property type="match status" value="1"/>
</dbReference>
<feature type="region of interest" description="Disordered" evidence="2">
    <location>
        <begin position="411"/>
        <end position="449"/>
    </location>
</feature>
<proteinExistence type="predicted"/>
<dbReference type="AlphaFoldDB" id="A0A518G8J2"/>
<dbReference type="PANTHER" id="PTHR42852:SF17">
    <property type="entry name" value="THIOREDOXIN-LIKE PROTEIN HI_1115"/>
    <property type="match status" value="1"/>
</dbReference>
<accession>A0A518G8J2</accession>
<protein>
    <submittedName>
        <fullName evidence="5">Thiol-disulfide oxidoreductase ResA</fullName>
    </submittedName>
</protein>
<dbReference type="KEGG" id="ahel:Q31a_32250"/>
<dbReference type="RefSeq" id="WP_145079220.1">
    <property type="nucleotide sequence ID" value="NZ_CP036298.1"/>
</dbReference>
<evidence type="ECO:0000313" key="6">
    <source>
        <dbReference type="Proteomes" id="UP000318017"/>
    </source>
</evidence>
<gene>
    <name evidence="5" type="primary">resA_3</name>
    <name evidence="5" type="ORF">Q31a_32250</name>
</gene>
<dbReference type="PROSITE" id="PS51352">
    <property type="entry name" value="THIOREDOXIN_2"/>
    <property type="match status" value="1"/>
</dbReference>
<organism evidence="5 6">
    <name type="scientific">Aureliella helgolandensis</name>
    <dbReference type="NCBI Taxonomy" id="2527968"/>
    <lineage>
        <taxon>Bacteria</taxon>
        <taxon>Pseudomonadati</taxon>
        <taxon>Planctomycetota</taxon>
        <taxon>Planctomycetia</taxon>
        <taxon>Pirellulales</taxon>
        <taxon>Pirellulaceae</taxon>
        <taxon>Aureliella</taxon>
    </lineage>
</organism>
<dbReference type="Pfam" id="PF00578">
    <property type="entry name" value="AhpC-TSA"/>
    <property type="match status" value="1"/>
</dbReference>
<dbReference type="GO" id="GO:0016209">
    <property type="term" value="F:antioxidant activity"/>
    <property type="evidence" value="ECO:0007669"/>
    <property type="project" value="InterPro"/>
</dbReference>
<keyword evidence="6" id="KW-1185">Reference proteome</keyword>
<dbReference type="InterPro" id="IPR050553">
    <property type="entry name" value="Thioredoxin_ResA/DsbE_sf"/>
</dbReference>
<evidence type="ECO:0000256" key="2">
    <source>
        <dbReference type="SAM" id="MobiDB-lite"/>
    </source>
</evidence>
<dbReference type="Gene3D" id="3.40.30.10">
    <property type="entry name" value="Glutaredoxin"/>
    <property type="match status" value="1"/>
</dbReference>
<dbReference type="InterPro" id="IPR017937">
    <property type="entry name" value="Thioredoxin_CS"/>
</dbReference>
<dbReference type="InterPro" id="IPR000866">
    <property type="entry name" value="AhpC/TSA"/>
</dbReference>
<feature type="compositionally biased region" description="Basic and acidic residues" evidence="2">
    <location>
        <begin position="423"/>
        <end position="434"/>
    </location>
</feature>
<dbReference type="InterPro" id="IPR036249">
    <property type="entry name" value="Thioredoxin-like_sf"/>
</dbReference>
<evidence type="ECO:0000256" key="3">
    <source>
        <dbReference type="SAM" id="SignalP"/>
    </source>
</evidence>
<dbReference type="OrthoDB" id="209942at2"/>
<keyword evidence="1" id="KW-0676">Redox-active center</keyword>
<evidence type="ECO:0000256" key="1">
    <source>
        <dbReference type="ARBA" id="ARBA00023284"/>
    </source>
</evidence>
<reference evidence="5 6" key="1">
    <citation type="submission" date="2019-02" db="EMBL/GenBank/DDBJ databases">
        <title>Deep-cultivation of Planctomycetes and their phenomic and genomic characterization uncovers novel biology.</title>
        <authorList>
            <person name="Wiegand S."/>
            <person name="Jogler M."/>
            <person name="Boedeker C."/>
            <person name="Pinto D."/>
            <person name="Vollmers J."/>
            <person name="Rivas-Marin E."/>
            <person name="Kohn T."/>
            <person name="Peeters S.H."/>
            <person name="Heuer A."/>
            <person name="Rast P."/>
            <person name="Oberbeckmann S."/>
            <person name="Bunk B."/>
            <person name="Jeske O."/>
            <person name="Meyerdierks A."/>
            <person name="Storesund J.E."/>
            <person name="Kallscheuer N."/>
            <person name="Luecker S."/>
            <person name="Lage O.M."/>
            <person name="Pohl T."/>
            <person name="Merkel B.J."/>
            <person name="Hornburger P."/>
            <person name="Mueller R.-W."/>
            <person name="Bruemmer F."/>
            <person name="Labrenz M."/>
            <person name="Spormann A.M."/>
            <person name="Op den Camp H."/>
            <person name="Overmann J."/>
            <person name="Amann R."/>
            <person name="Jetten M.S.M."/>
            <person name="Mascher T."/>
            <person name="Medema M.H."/>
            <person name="Devos D.P."/>
            <person name="Kaster A.-K."/>
            <person name="Ovreas L."/>
            <person name="Rohde M."/>
            <person name="Galperin M.Y."/>
            <person name="Jogler C."/>
        </authorList>
    </citation>
    <scope>NUCLEOTIDE SEQUENCE [LARGE SCALE GENOMIC DNA]</scope>
    <source>
        <strain evidence="5 6">Q31a</strain>
    </source>
</reference>
<dbReference type="InterPro" id="IPR013766">
    <property type="entry name" value="Thioredoxin_domain"/>
</dbReference>
<name>A0A518G8J2_9BACT</name>
<evidence type="ECO:0000313" key="5">
    <source>
        <dbReference type="EMBL" id="QDV24903.1"/>
    </source>
</evidence>
<dbReference type="Proteomes" id="UP000318017">
    <property type="component" value="Chromosome"/>
</dbReference>
<dbReference type="EMBL" id="CP036298">
    <property type="protein sequence ID" value="QDV24903.1"/>
    <property type="molecule type" value="Genomic_DNA"/>
</dbReference>
<feature type="region of interest" description="Disordered" evidence="2">
    <location>
        <begin position="743"/>
        <end position="779"/>
    </location>
</feature>
<dbReference type="CDD" id="cd02966">
    <property type="entry name" value="TlpA_like_family"/>
    <property type="match status" value="1"/>
</dbReference>
<feature type="signal peptide" evidence="3">
    <location>
        <begin position="1"/>
        <end position="29"/>
    </location>
</feature>
<sequence precursor="true">MRNFGALNALRTTFNLCFGTLLLSSCCIAADADQRIRLKDGSFSTGRLTPSEIPGTIGWHADGFEGSFSFDLNAVRSISSVLPTATFPPADTVTTDSSELLFELEDGAMLVGTLVAMDSEWVQIDSKLAGRLRLSRDQVLTMVDGGYAGQVVYSGPVDDERWIPISDALHWEFQAGTLVAKQQRATIVGDVGLPAKSQISLTLSWRGVPDFVISLGTLATNKVSAVDEVPSAARLEIWDQELVLVREIDGAADIAMLMNLSGLNQRVTLTVYLDQLAGRVVVCDAHGRPLQELSLATENPSIRSSIHISNTGPGMAVERLEVRNWDGITTTSGEGRGQVVLEEDGRTLPAEVSGFDAANQEVVLLHQDGTESSVPLAEIRRADIRAVASLKNAATSQEALNAVDFPPPVIQPPPLGSVAATEGARELASADKESSTQAAEHPPKQETELPEVEVILSDRSRLHGQWLPAIDGRARFQAVGIAEVLAMDISAVYGLIGTNDRHSYDLTAHKNGTLKLRESQLAGYLEEENDQASHRAVRWHPHGSREGCSVTQDANGAIVYRAPLPKLDGDFQKVRRAQPTVLKGIQMFLGGRGPTGLPDSDLVATESGSERTPREISFRSGDAINAVIESIDESGVTFSSAQTNTTFATHSQMQHAWINANTQSKLATPEKLQRLMTVPRSMKQDPPTHLLVSNSGDYLRGRLLSLDESKLTVEVRLSILELPVSEVAQIIWLHDRDWDNAPQAKTGAAEESSGETAEVANATSESSDAATGPSEDKRFRVHAIRSSDRGLTFVPTGVSSNSLHGDSDLLGECKVRIQDVHQLLFGTDITEAIREFRDDPWTLSLAQYPRAFLEDGETGGNSVGELSPLVGELAPDFGLDTLAGESFRLSKHRDRIVVLDFWASWCGPCVQSMPLVEAAVAEFGADQVELVAVNIQETPARIQAAVERLGLSATVLLDVDGQVAAAYQAQAIPQTVVIDREGKVTHLFVGGGSRFIVQFKAALESVLPQ</sequence>
<dbReference type="GO" id="GO:0016491">
    <property type="term" value="F:oxidoreductase activity"/>
    <property type="evidence" value="ECO:0007669"/>
    <property type="project" value="InterPro"/>
</dbReference>
<dbReference type="PROSITE" id="PS51257">
    <property type="entry name" value="PROKAR_LIPOPROTEIN"/>
    <property type="match status" value="1"/>
</dbReference>
<feature type="compositionally biased region" description="Low complexity" evidence="2">
    <location>
        <begin position="746"/>
        <end position="760"/>
    </location>
</feature>
<feature type="domain" description="Thioredoxin" evidence="4">
    <location>
        <begin position="868"/>
        <end position="1008"/>
    </location>
</feature>
<dbReference type="PANTHER" id="PTHR42852">
    <property type="entry name" value="THIOL:DISULFIDE INTERCHANGE PROTEIN DSBE"/>
    <property type="match status" value="1"/>
</dbReference>